<dbReference type="InterPro" id="IPR005036">
    <property type="entry name" value="CBM21_dom"/>
</dbReference>
<dbReference type="Proteomes" id="UP000627781">
    <property type="component" value="Unassembled WGS sequence"/>
</dbReference>
<proteinExistence type="predicted"/>
<dbReference type="InterPro" id="IPR050782">
    <property type="entry name" value="PP1_regulatory_subunit_3"/>
</dbReference>
<protein>
    <recommendedName>
        <fullName evidence="1">CBM21 domain-containing protein</fullName>
    </recommendedName>
</protein>
<dbReference type="PANTHER" id="PTHR12307">
    <property type="entry name" value="PROTEIN PHOSPHATASE 1 REGULATORY SUBUNIT"/>
    <property type="match status" value="1"/>
</dbReference>
<sequence length="263" mass="29677">MKINRKILSATLKLCMILVLSFGIFTQGTRVFAASNNSSVISLLNASYESHYGKVPGQSISGQVLVKNLAYAKNVTIHYSHNGIDWVDTPASFYKQISNTDEVWNFKLSESLDVGRKYIFAIKYEFNGQVYWDNNNGQNYSIEGTDYNSGFQIFNNGPVELYNTNRYFAINGTDSIYGTISLQNLGYAKDVDVLYSDDSGKTYKNVSAMFNNKYNNNSAENWSFSIDGLPRNSKIELAIRYTVNGQTYLCNNFGSNFIYNPIN</sequence>
<dbReference type="PANTHER" id="PTHR12307:SF36">
    <property type="entry name" value="GLYCOGEN-BINDING SUBUNIT 76A"/>
    <property type="match status" value="1"/>
</dbReference>
<dbReference type="Pfam" id="PF03370">
    <property type="entry name" value="CBM_21"/>
    <property type="match status" value="2"/>
</dbReference>
<name>A0ABR8PV76_9CLOT</name>
<dbReference type="RefSeq" id="WP_185966905.1">
    <property type="nucleotide sequence ID" value="NZ_JACSRA010000018.1"/>
</dbReference>
<reference evidence="2 3" key="1">
    <citation type="submission" date="2020-08" db="EMBL/GenBank/DDBJ databases">
        <title>A Genomic Blueprint of the Chicken Gut Microbiome.</title>
        <authorList>
            <person name="Gilroy R."/>
            <person name="Ravi A."/>
            <person name="Getino M."/>
            <person name="Pursley I."/>
            <person name="Horton D.L."/>
            <person name="Alikhan N.-F."/>
            <person name="Baker D."/>
            <person name="Gharbi K."/>
            <person name="Hall N."/>
            <person name="Watson M."/>
            <person name="Adriaenssens E.M."/>
            <person name="Foster-Nyarko E."/>
            <person name="Jarju S."/>
            <person name="Secka A."/>
            <person name="Antonio M."/>
            <person name="Oren A."/>
            <person name="Chaudhuri R."/>
            <person name="La Ragione R.M."/>
            <person name="Hildebrand F."/>
            <person name="Pallen M.J."/>
        </authorList>
    </citation>
    <scope>NUCLEOTIDE SEQUENCE [LARGE SCALE GENOMIC DNA]</scope>
    <source>
        <strain evidence="2 3">Sa3CVN1</strain>
    </source>
</reference>
<feature type="domain" description="CBM21" evidence="1">
    <location>
        <begin position="33"/>
        <end position="143"/>
    </location>
</feature>
<feature type="domain" description="CBM21" evidence="1">
    <location>
        <begin position="151"/>
        <end position="260"/>
    </location>
</feature>
<dbReference type="Gene3D" id="2.60.40.2440">
    <property type="entry name" value="Carbohydrate binding type-21 domain"/>
    <property type="match status" value="2"/>
</dbReference>
<keyword evidence="3" id="KW-1185">Reference proteome</keyword>
<organism evidence="2 3">
    <name type="scientific">Clostridium cibarium</name>
    <dbReference type="NCBI Taxonomy" id="2762247"/>
    <lineage>
        <taxon>Bacteria</taxon>
        <taxon>Bacillati</taxon>
        <taxon>Bacillota</taxon>
        <taxon>Clostridia</taxon>
        <taxon>Eubacteriales</taxon>
        <taxon>Clostridiaceae</taxon>
        <taxon>Clostridium</taxon>
    </lineage>
</organism>
<comment type="caution">
    <text evidence="2">The sequence shown here is derived from an EMBL/GenBank/DDBJ whole genome shotgun (WGS) entry which is preliminary data.</text>
</comment>
<dbReference type="InterPro" id="IPR038175">
    <property type="entry name" value="CBM21_dom_sf"/>
</dbReference>
<evidence type="ECO:0000313" key="2">
    <source>
        <dbReference type="EMBL" id="MBD7912040.1"/>
    </source>
</evidence>
<dbReference type="EMBL" id="JACSRA010000018">
    <property type="protein sequence ID" value="MBD7912040.1"/>
    <property type="molecule type" value="Genomic_DNA"/>
</dbReference>
<gene>
    <name evidence="2" type="ORF">H9661_11790</name>
</gene>
<dbReference type="PROSITE" id="PS51159">
    <property type="entry name" value="CBM21"/>
    <property type="match status" value="2"/>
</dbReference>
<accession>A0ABR8PV76</accession>
<evidence type="ECO:0000259" key="1">
    <source>
        <dbReference type="PROSITE" id="PS51159"/>
    </source>
</evidence>
<evidence type="ECO:0000313" key="3">
    <source>
        <dbReference type="Proteomes" id="UP000627781"/>
    </source>
</evidence>